<feature type="compositionally biased region" description="Basic and acidic residues" evidence="1">
    <location>
        <begin position="161"/>
        <end position="173"/>
    </location>
</feature>
<dbReference type="AlphaFoldDB" id="A0AAV9ZGM5"/>
<keyword evidence="3" id="KW-1185">Reference proteome</keyword>
<comment type="caution">
    <text evidence="2">The sequence shown here is derived from an EMBL/GenBank/DDBJ whole genome shotgun (WGS) entry which is preliminary data.</text>
</comment>
<dbReference type="Proteomes" id="UP001362999">
    <property type="component" value="Unassembled WGS sequence"/>
</dbReference>
<name>A0AAV9ZGM5_9AGAR</name>
<accession>A0AAV9ZGM5</accession>
<gene>
    <name evidence="2" type="ORF">R3P38DRAFT_3235019</name>
</gene>
<protein>
    <submittedName>
        <fullName evidence="2">Uncharacterized protein</fullName>
    </submittedName>
</protein>
<dbReference type="EMBL" id="JAWWNJ010000155">
    <property type="protein sequence ID" value="KAK6980944.1"/>
    <property type="molecule type" value="Genomic_DNA"/>
</dbReference>
<sequence>MARKIAFNVARSRYDSDVFFSAFKLQVTSSSCKHRNLSKTQTLVCSARNQLDTRKLDFSIRWTLSSIFKFLKEPWIWGSRSVSPSAFEPLIDVRRLSTRRTAPLALVSASSLTRLHSRQSRSTPTTLIHPCPIHPCHGIAKPRRNNFTLSTLIPNLSPRPNRPDSPHDAKLDNDMLSPRRRRRPRPPVPPARRDAPLATLPPLRTLRLRVTDLPRLRLRRRA</sequence>
<evidence type="ECO:0000313" key="2">
    <source>
        <dbReference type="EMBL" id="KAK6980944.1"/>
    </source>
</evidence>
<evidence type="ECO:0000256" key="1">
    <source>
        <dbReference type="SAM" id="MobiDB-lite"/>
    </source>
</evidence>
<reference evidence="2 3" key="1">
    <citation type="journal article" date="2024" name="J Genomics">
        <title>Draft genome sequencing and assembly of Favolaschia claudopus CIRM-BRFM 2984 isolated from oak limbs.</title>
        <authorList>
            <person name="Navarro D."/>
            <person name="Drula E."/>
            <person name="Chaduli D."/>
            <person name="Cazenave R."/>
            <person name="Ahrendt S."/>
            <person name="Wang J."/>
            <person name="Lipzen A."/>
            <person name="Daum C."/>
            <person name="Barry K."/>
            <person name="Grigoriev I.V."/>
            <person name="Favel A."/>
            <person name="Rosso M.N."/>
            <person name="Martin F."/>
        </authorList>
    </citation>
    <scope>NUCLEOTIDE SEQUENCE [LARGE SCALE GENOMIC DNA]</scope>
    <source>
        <strain evidence="2 3">CIRM-BRFM 2984</strain>
    </source>
</reference>
<organism evidence="2 3">
    <name type="scientific">Favolaschia claudopus</name>
    <dbReference type="NCBI Taxonomy" id="2862362"/>
    <lineage>
        <taxon>Eukaryota</taxon>
        <taxon>Fungi</taxon>
        <taxon>Dikarya</taxon>
        <taxon>Basidiomycota</taxon>
        <taxon>Agaricomycotina</taxon>
        <taxon>Agaricomycetes</taxon>
        <taxon>Agaricomycetidae</taxon>
        <taxon>Agaricales</taxon>
        <taxon>Marasmiineae</taxon>
        <taxon>Mycenaceae</taxon>
        <taxon>Favolaschia</taxon>
    </lineage>
</organism>
<feature type="region of interest" description="Disordered" evidence="1">
    <location>
        <begin position="150"/>
        <end position="200"/>
    </location>
</feature>
<proteinExistence type="predicted"/>
<evidence type="ECO:0000313" key="3">
    <source>
        <dbReference type="Proteomes" id="UP001362999"/>
    </source>
</evidence>